<dbReference type="PIRSF" id="PIRSF006470">
    <property type="entry name" value="DctB"/>
    <property type="match status" value="1"/>
</dbReference>
<feature type="chain" id="PRO_5016364649" evidence="4">
    <location>
        <begin position="32"/>
        <end position="336"/>
    </location>
</feature>
<protein>
    <submittedName>
        <fullName evidence="5">Tripartite ATP-independent transporter DctP family solute receptor</fullName>
    </submittedName>
</protein>
<dbReference type="GO" id="GO:0030246">
    <property type="term" value="F:carbohydrate binding"/>
    <property type="evidence" value="ECO:0007669"/>
    <property type="project" value="TreeGrafter"/>
</dbReference>
<evidence type="ECO:0000256" key="2">
    <source>
        <dbReference type="ARBA" id="ARBA00022729"/>
    </source>
</evidence>
<dbReference type="OrthoDB" id="8673861at2"/>
<dbReference type="AlphaFoldDB" id="A0A327XYT0"/>
<dbReference type="NCBIfam" id="NF037995">
    <property type="entry name" value="TRAP_S1"/>
    <property type="match status" value="1"/>
</dbReference>
<keyword evidence="5" id="KW-0675">Receptor</keyword>
<evidence type="ECO:0000313" key="6">
    <source>
        <dbReference type="Proteomes" id="UP000249165"/>
    </source>
</evidence>
<evidence type="ECO:0000256" key="4">
    <source>
        <dbReference type="SAM" id="SignalP"/>
    </source>
</evidence>
<name>A0A327XYT0_9RHOB</name>
<dbReference type="InterPro" id="IPR004682">
    <property type="entry name" value="TRAP_DctP"/>
</dbReference>
<dbReference type="Pfam" id="PF03480">
    <property type="entry name" value="DctP"/>
    <property type="match status" value="1"/>
</dbReference>
<comment type="caution">
    <text evidence="5">The sequence shown here is derived from an EMBL/GenBank/DDBJ whole genome shotgun (WGS) entry which is preliminary data.</text>
</comment>
<feature type="signal peptide" evidence="4">
    <location>
        <begin position="1"/>
        <end position="31"/>
    </location>
</feature>
<dbReference type="NCBIfam" id="TIGR00787">
    <property type="entry name" value="dctP"/>
    <property type="match status" value="1"/>
</dbReference>
<gene>
    <name evidence="5" type="ORF">ATI53_105127</name>
</gene>
<keyword evidence="6" id="KW-1185">Reference proteome</keyword>
<dbReference type="PANTHER" id="PTHR33376">
    <property type="match status" value="1"/>
</dbReference>
<dbReference type="GO" id="GO:0055085">
    <property type="term" value="P:transmembrane transport"/>
    <property type="evidence" value="ECO:0007669"/>
    <property type="project" value="InterPro"/>
</dbReference>
<sequence>MRLKQLSVFSSKATAGAIALSAALLGTMAVAEPDTILKMGHAASTTTPGHVAMEQVDAELRKRTEGRVGIEIFPNSQLGGERELIESIQLGNVDMAFVSSAPLAAFSSSFYVMDMPFLFKDREAVYRVLDGEIGQEMLAGLSQVGVLGLGYWENGFRQLTNDKHEVRTLDDLAGLKMRTMENEVHIAAWRAVGANPAPLSFGELFTALQQGTFDAMEGPINLFHSMKFNEVQHYISRTNHIYSPLVLLMNPDAAAQLSPEDLATLKDIIREVTPEQRAMTTKADDLAIADMPNVMISDLTAEELAAFSSKMGPVYDIVKEKAGADLVDRIVRAGSN</sequence>
<dbReference type="InterPro" id="IPR018389">
    <property type="entry name" value="DctP_fam"/>
</dbReference>
<dbReference type="CDD" id="cd13675">
    <property type="entry name" value="PBP2_TRAP_SBP_like_5"/>
    <property type="match status" value="1"/>
</dbReference>
<organism evidence="5 6">
    <name type="scientific">Salipiger aestuarii</name>
    <dbReference type="NCBI Taxonomy" id="568098"/>
    <lineage>
        <taxon>Bacteria</taxon>
        <taxon>Pseudomonadati</taxon>
        <taxon>Pseudomonadota</taxon>
        <taxon>Alphaproteobacteria</taxon>
        <taxon>Rhodobacterales</taxon>
        <taxon>Roseobacteraceae</taxon>
        <taxon>Salipiger</taxon>
    </lineage>
</organism>
<dbReference type="SUPFAM" id="SSF53850">
    <property type="entry name" value="Periplasmic binding protein-like II"/>
    <property type="match status" value="1"/>
</dbReference>
<evidence type="ECO:0000256" key="3">
    <source>
        <dbReference type="ARBA" id="ARBA00022764"/>
    </source>
</evidence>
<dbReference type="RefSeq" id="WP_009507332.1">
    <property type="nucleotide sequence ID" value="NZ_LIGK01000104.1"/>
</dbReference>
<keyword evidence="3" id="KW-0574">Periplasm</keyword>
<reference evidence="5 6" key="1">
    <citation type="submission" date="2018-06" db="EMBL/GenBank/DDBJ databases">
        <title>Genomic Encyclopedia of Archaeal and Bacterial Type Strains, Phase II (KMG-II): from individual species to whole genera.</title>
        <authorList>
            <person name="Goeker M."/>
        </authorList>
    </citation>
    <scope>NUCLEOTIDE SEQUENCE [LARGE SCALE GENOMIC DNA]</scope>
    <source>
        <strain evidence="5 6">DSM 22011</strain>
    </source>
</reference>
<evidence type="ECO:0000313" key="5">
    <source>
        <dbReference type="EMBL" id="RAK11269.1"/>
    </source>
</evidence>
<dbReference type="Proteomes" id="UP000249165">
    <property type="component" value="Unassembled WGS sequence"/>
</dbReference>
<dbReference type="GO" id="GO:0030288">
    <property type="term" value="C:outer membrane-bounded periplasmic space"/>
    <property type="evidence" value="ECO:0007669"/>
    <property type="project" value="InterPro"/>
</dbReference>
<proteinExistence type="predicted"/>
<accession>A0A327XYT0</accession>
<dbReference type="EMBL" id="QLMG01000051">
    <property type="protein sequence ID" value="RAK11269.1"/>
    <property type="molecule type" value="Genomic_DNA"/>
</dbReference>
<comment type="subcellular location">
    <subcellularLocation>
        <location evidence="1">Periplasm</location>
    </subcellularLocation>
</comment>
<dbReference type="InterPro" id="IPR038404">
    <property type="entry name" value="TRAP_DctP_sf"/>
</dbReference>
<evidence type="ECO:0000256" key="1">
    <source>
        <dbReference type="ARBA" id="ARBA00004418"/>
    </source>
</evidence>
<dbReference type="Gene3D" id="3.40.190.170">
    <property type="entry name" value="Bacterial extracellular solute-binding protein, family 7"/>
    <property type="match status" value="1"/>
</dbReference>
<keyword evidence="2 4" id="KW-0732">Signal</keyword>
<dbReference type="PANTHER" id="PTHR33376:SF2">
    <property type="entry name" value="DICARBOXYLATE-BINDING PERIPLASMIC PROTEIN"/>
    <property type="match status" value="1"/>
</dbReference>